<evidence type="ECO:0000313" key="1">
    <source>
        <dbReference type="EMBL" id="ORB81737.1"/>
    </source>
</evidence>
<protein>
    <submittedName>
        <fullName evidence="1">DNA-binding protein</fullName>
    </submittedName>
</protein>
<reference evidence="1 2" key="1">
    <citation type="submission" date="2017-02" db="EMBL/GenBank/DDBJ databases">
        <title>The new phylogeny of genus Mycobacterium.</title>
        <authorList>
            <person name="Tortoli E."/>
            <person name="Trovato A."/>
            <person name="Cirillo D.M."/>
        </authorList>
    </citation>
    <scope>NUCLEOTIDE SEQUENCE [LARGE SCALE GENOMIC DNA]</scope>
    <source>
        <strain evidence="1 2">CCUG 56329</strain>
    </source>
</reference>
<evidence type="ECO:0000313" key="2">
    <source>
        <dbReference type="Proteomes" id="UP000192847"/>
    </source>
</evidence>
<proteinExistence type="predicted"/>
<name>A0ABX3TSN2_9MYCO</name>
<sequence length="94" mass="10838">MRTFSLAEVAEQVLPPEWTDGERWLARRLNRGQIRGYRVGRIWRMTEQQVADLIERFTNDVDARPEPAPETIAAATCVADGLSRRSRRRLRSAS</sequence>
<accession>A0ABX3TSN2</accession>
<dbReference type="Proteomes" id="UP000192847">
    <property type="component" value="Unassembled WGS sequence"/>
</dbReference>
<organism evidence="1 2">
    <name type="scientific">Mycobacterium timonense</name>
    <dbReference type="NCBI Taxonomy" id="701043"/>
    <lineage>
        <taxon>Bacteria</taxon>
        <taxon>Bacillati</taxon>
        <taxon>Actinomycetota</taxon>
        <taxon>Actinomycetes</taxon>
        <taxon>Mycobacteriales</taxon>
        <taxon>Mycobacteriaceae</taxon>
        <taxon>Mycobacterium</taxon>
        <taxon>Mycobacterium avium complex (MAC)</taxon>
    </lineage>
</organism>
<dbReference type="GO" id="GO:0003677">
    <property type="term" value="F:DNA binding"/>
    <property type="evidence" value="ECO:0007669"/>
    <property type="project" value="UniProtKB-KW"/>
</dbReference>
<keyword evidence="1" id="KW-0238">DNA-binding</keyword>
<comment type="caution">
    <text evidence="1">The sequence shown here is derived from an EMBL/GenBank/DDBJ whole genome shotgun (WGS) entry which is preliminary data.</text>
</comment>
<gene>
    <name evidence="1" type="ORF">BST46_01690</name>
</gene>
<dbReference type="EMBL" id="MVIL01000003">
    <property type="protein sequence ID" value="ORB81737.1"/>
    <property type="molecule type" value="Genomic_DNA"/>
</dbReference>
<keyword evidence="2" id="KW-1185">Reference proteome</keyword>